<evidence type="ECO:0000256" key="8">
    <source>
        <dbReference type="ARBA" id="ARBA00023128"/>
    </source>
</evidence>
<feature type="transmembrane region" description="Helical" evidence="14">
    <location>
        <begin position="188"/>
        <end position="210"/>
    </location>
</feature>
<keyword evidence="4" id="KW-0813">Transport</keyword>
<dbReference type="InterPro" id="IPR007720">
    <property type="entry name" value="PigQ/GPI1"/>
</dbReference>
<dbReference type="STRING" id="37001.A0A1A9WAF8"/>
<evidence type="ECO:0000256" key="7">
    <source>
        <dbReference type="ARBA" id="ARBA00022982"/>
    </source>
</evidence>
<evidence type="ECO:0000256" key="5">
    <source>
        <dbReference type="ARBA" id="ARBA00022660"/>
    </source>
</evidence>
<dbReference type="PANTHER" id="PTHR21329">
    <property type="entry name" value="PHOSPHATIDYLINOSITOL N-ACETYLGLUCOSAMINYLTRANSFERASE SUBUNIT Q-RELATED"/>
    <property type="match status" value="1"/>
</dbReference>
<evidence type="ECO:0000313" key="16">
    <source>
        <dbReference type="Proteomes" id="UP000091820"/>
    </source>
</evidence>
<proteinExistence type="inferred from homology"/>
<evidence type="ECO:0000256" key="10">
    <source>
        <dbReference type="ARBA" id="ARBA00031021"/>
    </source>
</evidence>
<keyword evidence="16" id="KW-1185">Reference proteome</keyword>
<sequence length="605" mass="71333">MSLKIFLPKKLYTIKENCNIYGEVTINDCNAISYYVITAIGARDIEKNSQSIPVQQEIEFSCTLRHLGLILSVADISKIGRYDVALCFAYDNITPNIYLHKLSIKPNQGTSINVFIYDDNQILKLQDLENVIHYKESKTENTNNELCPADDMQLLYQLIKQRNNFVQISAKAEHKFCISQLICRLCSFPFNFLSMFFTLCMTIQPLKFIFHRMILYEHYQEWLKFKYSGKRHYNIVIDKFLGICVMLLLLLFIPHPGDYLIESSHFIVIKLRMLLNSLRGAPIGLKLNVQLNSFLLDCFDYHVHLWATFLDLIEPFVRKLFVPIALLGAMGLSYQLASLTDLITIMGLHAHCFSIYSAVLYKVEIKGLQVLWKVVLGKRKNLLKNRVESHNYKNRQLYLTTIFFASLLFLFPTILTYYVVFTTLRLCIFLFNLILKTLRRHLLEFPFEMLMRWFSGNFYNIEALELEYLQHITPLVCQPEIQMPMLHITVFILHIHSSSLGRVFSCESGILQELEAKEENTIKSLHRDDCFYETADVKEAVRRLPRKIYDERNYRIMRALHLSMTKTVLPKEQWTKYEEDEKYLEPYLEEVIKEREEREEWLKNH</sequence>
<evidence type="ECO:0000256" key="3">
    <source>
        <dbReference type="ARBA" id="ARBA00016323"/>
    </source>
</evidence>
<evidence type="ECO:0000256" key="13">
    <source>
        <dbReference type="ARBA" id="ARBA00046393"/>
    </source>
</evidence>
<dbReference type="SUPFAM" id="SSF81524">
    <property type="entry name" value="14 kDa protein of cytochrome bc1 complex (Ubiquinol-cytochrome c reductase)"/>
    <property type="match status" value="1"/>
</dbReference>
<dbReference type="GO" id="GO:0006506">
    <property type="term" value="P:GPI anchor biosynthetic process"/>
    <property type="evidence" value="ECO:0007669"/>
    <property type="project" value="InterPro"/>
</dbReference>
<comment type="similarity">
    <text evidence="2">Belongs to the UQCRB/QCR7 family.</text>
</comment>
<evidence type="ECO:0000256" key="11">
    <source>
        <dbReference type="ARBA" id="ARBA00031684"/>
    </source>
</evidence>
<reference evidence="15" key="2">
    <citation type="submission" date="2020-05" db="UniProtKB">
        <authorList>
            <consortium name="EnsemblMetazoa"/>
        </authorList>
    </citation>
    <scope>IDENTIFICATION</scope>
    <source>
        <strain evidence="15">IAEA</strain>
    </source>
</reference>
<keyword evidence="14" id="KW-1133">Transmembrane helix</keyword>
<evidence type="ECO:0000256" key="12">
    <source>
        <dbReference type="ARBA" id="ARBA00032927"/>
    </source>
</evidence>
<evidence type="ECO:0000256" key="6">
    <source>
        <dbReference type="ARBA" id="ARBA00022792"/>
    </source>
</evidence>
<keyword evidence="9 14" id="KW-0472">Membrane</keyword>
<comment type="subunit">
    <text evidence="13">Component of the ubiquinol-cytochrome c oxidoreductase (cytochrome b-c1 complex, complex III, CIII), a multisubunit enzyme composed of 11 subunits. The complex is composed of 3 respiratory subunits cytochrome b, cytochrome c1 and Rieske protein UQCRFS1, 2 core protein subunits UQCRC1/QCR1 and UQCRC2/QCR2, and 6 low-molecular weight protein subunits UQCRH/QCR6, UQCRB/QCR7, UQCRQ/QCR8, UQCR10/QCR9, UQCR11/QCR10 and subunit 9, the cleavage product of Rieske protein UQCRFS1. The complex exists as an obligatory dimer and forms supercomplexes (SCs) in the inner mitochondrial membrane with NADH-ubiquinone oxidoreductase (complex I, CI) and cytochrome c oxidase (complex IV, CIV), resulting in different assemblies (supercomplex SCI(1)III(2)IV(1) and megacomplex MCI(2)III(2)IV(2)).</text>
</comment>
<dbReference type="VEuPathDB" id="VectorBase:GBRI012211"/>
<keyword evidence="8" id="KW-0496">Mitochondrion</keyword>
<dbReference type="Gene3D" id="1.10.1090.10">
    <property type="entry name" value="Cytochrome b-c1 complex subunit 7"/>
    <property type="match status" value="1"/>
</dbReference>
<evidence type="ECO:0000256" key="2">
    <source>
        <dbReference type="ARBA" id="ARBA00008554"/>
    </source>
</evidence>
<dbReference type="AlphaFoldDB" id="A0A1A9WAF8"/>
<comment type="subcellular location">
    <subcellularLocation>
        <location evidence="1">Mitochondrion inner membrane</location>
        <topology evidence="1">Peripheral membrane protein</topology>
        <orientation evidence="1">Matrix side</orientation>
    </subcellularLocation>
</comment>
<dbReference type="InterPro" id="IPR003197">
    <property type="entry name" value="QCR7"/>
</dbReference>
<evidence type="ECO:0000256" key="14">
    <source>
        <dbReference type="SAM" id="Phobius"/>
    </source>
</evidence>
<evidence type="ECO:0000256" key="9">
    <source>
        <dbReference type="ARBA" id="ARBA00023136"/>
    </source>
</evidence>
<protein>
    <recommendedName>
        <fullName evidence="3">Cytochrome b-c1 complex subunit 7</fullName>
    </recommendedName>
    <alternativeName>
        <fullName evidence="11">Complex III subunit 7</fullName>
    </alternativeName>
    <alternativeName>
        <fullName evidence="10">Complex III subunit VII</fullName>
    </alternativeName>
    <alternativeName>
        <fullName evidence="12">Ubiquinol-cytochrome c reductase complex 14 kDa protein</fullName>
    </alternativeName>
</protein>
<dbReference type="GO" id="GO:0005783">
    <property type="term" value="C:endoplasmic reticulum"/>
    <property type="evidence" value="ECO:0007669"/>
    <property type="project" value="TreeGrafter"/>
</dbReference>
<keyword evidence="7" id="KW-0249">Electron transport</keyword>
<keyword evidence="6" id="KW-0999">Mitochondrion inner membrane</keyword>
<feature type="transmembrane region" description="Helical" evidence="14">
    <location>
        <begin position="320"/>
        <end position="337"/>
    </location>
</feature>
<keyword evidence="5" id="KW-0679">Respiratory chain</keyword>
<evidence type="ECO:0000256" key="4">
    <source>
        <dbReference type="ARBA" id="ARBA00022448"/>
    </source>
</evidence>
<dbReference type="GO" id="GO:0005743">
    <property type="term" value="C:mitochondrial inner membrane"/>
    <property type="evidence" value="ECO:0007669"/>
    <property type="project" value="UniProtKB-SubCell"/>
</dbReference>
<feature type="transmembrane region" description="Helical" evidence="14">
    <location>
        <begin position="231"/>
        <end position="253"/>
    </location>
</feature>
<organism evidence="15 16">
    <name type="scientific">Glossina brevipalpis</name>
    <dbReference type="NCBI Taxonomy" id="37001"/>
    <lineage>
        <taxon>Eukaryota</taxon>
        <taxon>Metazoa</taxon>
        <taxon>Ecdysozoa</taxon>
        <taxon>Arthropoda</taxon>
        <taxon>Hexapoda</taxon>
        <taxon>Insecta</taxon>
        <taxon>Pterygota</taxon>
        <taxon>Neoptera</taxon>
        <taxon>Endopterygota</taxon>
        <taxon>Diptera</taxon>
        <taxon>Brachycera</taxon>
        <taxon>Muscomorpha</taxon>
        <taxon>Hippoboscoidea</taxon>
        <taxon>Glossinidae</taxon>
        <taxon>Glossina</taxon>
    </lineage>
</organism>
<dbReference type="EnsemblMetazoa" id="GBRI012211-RA">
    <property type="protein sequence ID" value="GBRI012211-PA"/>
    <property type="gene ID" value="GBRI012211"/>
</dbReference>
<dbReference type="InterPro" id="IPR036544">
    <property type="entry name" value="QCR7_sf"/>
</dbReference>
<evidence type="ECO:0000256" key="1">
    <source>
        <dbReference type="ARBA" id="ARBA00004443"/>
    </source>
</evidence>
<evidence type="ECO:0000313" key="15">
    <source>
        <dbReference type="EnsemblMetazoa" id="GBRI012211-PA"/>
    </source>
</evidence>
<name>A0A1A9WAF8_9MUSC</name>
<dbReference type="GO" id="GO:0006122">
    <property type="term" value="P:mitochondrial electron transport, ubiquinol to cytochrome c"/>
    <property type="evidence" value="ECO:0007669"/>
    <property type="project" value="InterPro"/>
</dbReference>
<dbReference type="GO" id="GO:0045275">
    <property type="term" value="C:respiratory chain complex III"/>
    <property type="evidence" value="ECO:0007669"/>
    <property type="project" value="InterPro"/>
</dbReference>
<dbReference type="FunFam" id="1.10.1090.10:FF:000001">
    <property type="entry name" value="Cytochrome b-c1 complex subunit 7"/>
    <property type="match status" value="1"/>
</dbReference>
<dbReference type="Proteomes" id="UP000091820">
    <property type="component" value="Unassembled WGS sequence"/>
</dbReference>
<accession>A0A1A9WAF8</accession>
<dbReference type="Pfam" id="PF05024">
    <property type="entry name" value="Gpi1"/>
    <property type="match status" value="1"/>
</dbReference>
<dbReference type="PANTHER" id="PTHR21329:SF3">
    <property type="entry name" value="PHOSPHATIDYLINOSITOL N-ACETYLGLUCOSAMINYLTRANSFERASE SUBUNIT Q"/>
    <property type="match status" value="1"/>
</dbReference>
<reference evidence="16" key="1">
    <citation type="submission" date="2014-03" db="EMBL/GenBank/DDBJ databases">
        <authorList>
            <person name="Aksoy S."/>
            <person name="Warren W."/>
            <person name="Wilson R.K."/>
        </authorList>
    </citation>
    <scope>NUCLEOTIDE SEQUENCE [LARGE SCALE GENOMIC DNA]</scope>
    <source>
        <strain evidence="16">IAEA</strain>
    </source>
</reference>
<keyword evidence="14" id="KW-0812">Transmembrane</keyword>
<dbReference type="Pfam" id="PF02271">
    <property type="entry name" value="UCR_14kD"/>
    <property type="match status" value="1"/>
</dbReference>